<feature type="chain" id="PRO_5040919410" description="Secreted protein" evidence="1">
    <location>
        <begin position="32"/>
        <end position="150"/>
    </location>
</feature>
<feature type="signal peptide" evidence="1">
    <location>
        <begin position="1"/>
        <end position="31"/>
    </location>
</feature>
<dbReference type="AlphaFoldDB" id="A0A9X2GRA7"/>
<keyword evidence="1" id="KW-0732">Signal</keyword>
<proteinExistence type="predicted"/>
<reference evidence="2" key="1">
    <citation type="submission" date="2022-06" db="EMBL/GenBank/DDBJ databases">
        <title>Sequencing the genomes of 1000 actinobacteria strains.</title>
        <authorList>
            <person name="Klenk H.-P."/>
        </authorList>
    </citation>
    <scope>NUCLEOTIDE SEQUENCE</scope>
    <source>
        <strain evidence="2">DSM 46694</strain>
    </source>
</reference>
<accession>A0A9X2GRA7</accession>
<dbReference type="Proteomes" id="UP001139648">
    <property type="component" value="Unassembled WGS sequence"/>
</dbReference>
<organism evidence="2 3">
    <name type="scientific">Nonomuraea thailandensis</name>
    <dbReference type="NCBI Taxonomy" id="1188745"/>
    <lineage>
        <taxon>Bacteria</taxon>
        <taxon>Bacillati</taxon>
        <taxon>Actinomycetota</taxon>
        <taxon>Actinomycetes</taxon>
        <taxon>Streptosporangiales</taxon>
        <taxon>Streptosporangiaceae</taxon>
        <taxon>Nonomuraea</taxon>
    </lineage>
</organism>
<name>A0A9X2GRA7_9ACTN</name>
<keyword evidence="3" id="KW-1185">Reference proteome</keyword>
<dbReference type="RefSeq" id="WP_253753261.1">
    <property type="nucleotide sequence ID" value="NZ_BAABKA010000096.1"/>
</dbReference>
<sequence>MRKIVGRIASVGTAVLAASAALVMTVPHAQASASYWTWDAPKSATKVGTLKSQTITWKYSFTVQLRSGKYGNYTYIWPRVPKSSAADGLRLWLSVYNPSTGKWESGQQAIIKNTTYSQGHRALSGRLYKACVKADIIGGTAAKCTGSWLV</sequence>
<gene>
    <name evidence="2" type="ORF">HD597_009492</name>
</gene>
<evidence type="ECO:0000313" key="2">
    <source>
        <dbReference type="EMBL" id="MCP2362472.1"/>
    </source>
</evidence>
<evidence type="ECO:0008006" key="4">
    <source>
        <dbReference type="Google" id="ProtNLM"/>
    </source>
</evidence>
<comment type="caution">
    <text evidence="2">The sequence shown here is derived from an EMBL/GenBank/DDBJ whole genome shotgun (WGS) entry which is preliminary data.</text>
</comment>
<dbReference type="EMBL" id="JAMZEB010000002">
    <property type="protein sequence ID" value="MCP2362472.1"/>
    <property type="molecule type" value="Genomic_DNA"/>
</dbReference>
<evidence type="ECO:0000256" key="1">
    <source>
        <dbReference type="SAM" id="SignalP"/>
    </source>
</evidence>
<evidence type="ECO:0000313" key="3">
    <source>
        <dbReference type="Proteomes" id="UP001139648"/>
    </source>
</evidence>
<protein>
    <recommendedName>
        <fullName evidence="4">Secreted protein</fullName>
    </recommendedName>
</protein>